<comment type="caution">
    <text evidence="4">The sequence shown here is derived from an EMBL/GenBank/DDBJ whole genome shotgun (WGS) entry which is preliminary data.</text>
</comment>
<gene>
    <name evidence="4" type="ORF">TraAM80_10222</name>
</gene>
<evidence type="ECO:0000313" key="4">
    <source>
        <dbReference type="EMBL" id="RNE95434.1"/>
    </source>
</evidence>
<dbReference type="AlphaFoldDB" id="A0A3R7KJ15"/>
<evidence type="ECO:0000259" key="3">
    <source>
        <dbReference type="PROSITE" id="PS50067"/>
    </source>
</evidence>
<evidence type="ECO:0000313" key="5">
    <source>
        <dbReference type="Proteomes" id="UP000283634"/>
    </source>
</evidence>
<dbReference type="InterPro" id="IPR001752">
    <property type="entry name" value="Kinesin_motor_dom"/>
</dbReference>
<dbReference type="GO" id="GO:0008017">
    <property type="term" value="F:microtubule binding"/>
    <property type="evidence" value="ECO:0007669"/>
    <property type="project" value="InterPro"/>
</dbReference>
<dbReference type="EMBL" id="MKGL01000861">
    <property type="protein sequence ID" value="RNE95434.1"/>
    <property type="molecule type" value="Genomic_DNA"/>
</dbReference>
<proteinExistence type="inferred from homology"/>
<organism evidence="4 5">
    <name type="scientific">Trypanosoma rangeli</name>
    <dbReference type="NCBI Taxonomy" id="5698"/>
    <lineage>
        <taxon>Eukaryota</taxon>
        <taxon>Discoba</taxon>
        <taxon>Euglenozoa</taxon>
        <taxon>Kinetoplastea</taxon>
        <taxon>Metakinetoplastina</taxon>
        <taxon>Trypanosomatida</taxon>
        <taxon>Trypanosomatidae</taxon>
        <taxon>Trypanosoma</taxon>
        <taxon>Herpetosoma</taxon>
    </lineage>
</organism>
<dbReference type="GO" id="GO:0007018">
    <property type="term" value="P:microtubule-based movement"/>
    <property type="evidence" value="ECO:0007669"/>
    <property type="project" value="InterPro"/>
</dbReference>
<dbReference type="RefSeq" id="XP_029233267.1">
    <property type="nucleotide sequence ID" value="XM_029386860.1"/>
</dbReference>
<protein>
    <recommendedName>
        <fullName evidence="3">Kinesin motor domain-containing protein</fullName>
    </recommendedName>
</protein>
<accession>A0A3R7KJ15</accession>
<dbReference type="Proteomes" id="UP000283634">
    <property type="component" value="Unassembled WGS sequence"/>
</dbReference>
<dbReference type="GO" id="GO:0005524">
    <property type="term" value="F:ATP binding"/>
    <property type="evidence" value="ECO:0007669"/>
    <property type="project" value="InterPro"/>
</dbReference>
<comment type="caution">
    <text evidence="1">Lacks conserved residue(s) required for the propagation of feature annotation.</text>
</comment>
<dbReference type="GeneID" id="40334155"/>
<keyword evidence="5" id="KW-1185">Reference proteome</keyword>
<name>A0A3R7KJ15_TRYRA</name>
<feature type="region of interest" description="Disordered" evidence="2">
    <location>
        <begin position="36"/>
        <end position="56"/>
    </location>
</feature>
<feature type="domain" description="Kinesin motor" evidence="3">
    <location>
        <begin position="73"/>
        <end position="136"/>
    </location>
</feature>
<comment type="similarity">
    <text evidence="1">Belongs to the TRAFAC class myosin-kinesin ATPase superfamily. Kinesin family.</text>
</comment>
<dbReference type="GO" id="GO:0003777">
    <property type="term" value="F:microtubule motor activity"/>
    <property type="evidence" value="ECO:0007669"/>
    <property type="project" value="InterPro"/>
</dbReference>
<sequence>MGFTRALLARRATQTHTHWKRFFLLKVGLYRRSESRPREKARGNAVSPDSCKEKTQPGCDCRMVPCIYYTDCCVEVAESFAPAGTDRRVTSGGETNYYQATTLSTHPKKRFAFDAVVTETAAQHDVYETVGASIVN</sequence>
<evidence type="ECO:0000256" key="1">
    <source>
        <dbReference type="PROSITE-ProRule" id="PRU00283"/>
    </source>
</evidence>
<evidence type="ECO:0000256" key="2">
    <source>
        <dbReference type="SAM" id="MobiDB-lite"/>
    </source>
</evidence>
<dbReference type="PROSITE" id="PS50067">
    <property type="entry name" value="KINESIN_MOTOR_2"/>
    <property type="match status" value="1"/>
</dbReference>
<reference evidence="4 5" key="1">
    <citation type="journal article" date="2018" name="BMC Genomics">
        <title>Genomic comparison of Trypanosoma conorhini and Trypanosoma rangeli to Trypanosoma cruzi strains of high and low virulence.</title>
        <authorList>
            <person name="Bradwell K.R."/>
            <person name="Koparde V.N."/>
            <person name="Matveyev A.V."/>
            <person name="Serrano M.G."/>
            <person name="Alves J.M."/>
            <person name="Parikh H."/>
            <person name="Huang B."/>
            <person name="Lee V."/>
            <person name="Espinosa-Alvarez O."/>
            <person name="Ortiz P.A."/>
            <person name="Costa-Martins A.G."/>
            <person name="Teixeira M.M."/>
            <person name="Buck G.A."/>
        </authorList>
    </citation>
    <scope>NUCLEOTIDE SEQUENCE [LARGE SCALE GENOMIC DNA]</scope>
    <source>
        <strain evidence="4 5">AM80</strain>
    </source>
</reference>